<keyword evidence="4" id="KW-1185">Reference proteome</keyword>
<accession>A0ABW6ZCY1</accession>
<sequence>MNAWYFTFEYPPDFGGGLSEYMRQITNLYLKNETHSLAIFAISHSIDGLYQEEWLADNIILIRINPRKSWHGDEIGEWVSTSLQFSRIAELLASRAGGLFARLGRPSFLEFADGFGIGYVTIQNRLCLNRYLKDIPIVVTAHTPTYFIDRLDQRPIYRLPAYWHGTMERWCMLACDGLVSPSQALLDELKPDLLTDLPRHTVIPNPYELPPPGAAPGPRIEYDHVYIASRLTYWKGIEHAIRGMSLLWDQGVRTPLKIYGSDTHFSPSGGSYLTFLQSRFSRYFSDGLIIYEGLRPRSYIEQQARTAYAQLHPSVFDNFPYSLLQAMGAGQVCIAGKRGGIREIAQDRKSIYLCDVENPRSVADAVSQVIKLKPAARAAVGAAARAAVAEHCDPQKFFAAKSAFVETLSTSRTHFPFSLPSDVSGRASHSQIEGDGPRLSVVIPYFNMHEFIDETIASIRKSHLEDCEIILVNDGSTSPDALAKLDGLHRRHGLGPEVLRIFNVPNGGVAAARNFGAGHAKGRYLTLLDADDLVSPAYYEQATAILDHYENVAFVGCWIEDFNESGRIRHWATSNAEPPLQIVMNQTNCQSLVYRREVFIEFGQHDPDLRMFLDDWEGVIKLIANGQYGIMIPKALFEYRIRSNSIFRTKVNLWDLNFEKITSKHKALYDRWGAELVAFLNANGPNNFYHVAGKPSTLQK</sequence>
<dbReference type="RefSeq" id="WP_029558211.1">
    <property type="nucleotide sequence ID" value="NZ_JBAFUR010000001.1"/>
</dbReference>
<feature type="domain" description="Glycosyl transferase family 1" evidence="1">
    <location>
        <begin position="225"/>
        <end position="385"/>
    </location>
</feature>
<dbReference type="InterPro" id="IPR029044">
    <property type="entry name" value="Nucleotide-diphossugar_trans"/>
</dbReference>
<dbReference type="CDD" id="cd03801">
    <property type="entry name" value="GT4_PimA-like"/>
    <property type="match status" value="1"/>
</dbReference>
<reference evidence="3 4" key="1">
    <citation type="submission" date="2024-02" db="EMBL/GenBank/DDBJ databases">
        <title>Expansion and revision of Xanthobacter and proposal of Roseixanthobacter gen. nov.</title>
        <authorList>
            <person name="Soltysiak M.P.M."/>
            <person name="Jalihal A."/>
            <person name="Ory A."/>
            <person name="Chrisophersen C."/>
            <person name="Lee A.D."/>
            <person name="Boulton J."/>
            <person name="Springer M."/>
        </authorList>
    </citation>
    <scope>NUCLEOTIDE SEQUENCE [LARGE SCALE GENOMIC DNA]</scope>
    <source>
        <strain evidence="3 4">CB5</strain>
    </source>
</reference>
<organism evidence="3 4">
    <name type="scientific">Xanthobacter aminoxidans</name>
    <dbReference type="NCBI Taxonomy" id="186280"/>
    <lineage>
        <taxon>Bacteria</taxon>
        <taxon>Pseudomonadati</taxon>
        <taxon>Pseudomonadota</taxon>
        <taxon>Alphaproteobacteria</taxon>
        <taxon>Hyphomicrobiales</taxon>
        <taxon>Xanthobacteraceae</taxon>
        <taxon>Xanthobacter</taxon>
    </lineage>
</organism>
<dbReference type="Gene3D" id="3.90.550.10">
    <property type="entry name" value="Spore Coat Polysaccharide Biosynthesis Protein SpsA, Chain A"/>
    <property type="match status" value="1"/>
</dbReference>
<dbReference type="InterPro" id="IPR001296">
    <property type="entry name" value="Glyco_trans_1"/>
</dbReference>
<dbReference type="InterPro" id="IPR001173">
    <property type="entry name" value="Glyco_trans_2-like"/>
</dbReference>
<name>A0ABW6ZCY1_9HYPH</name>
<dbReference type="PANTHER" id="PTHR43685:SF2">
    <property type="entry name" value="GLYCOSYLTRANSFERASE 2-LIKE DOMAIN-CONTAINING PROTEIN"/>
    <property type="match status" value="1"/>
</dbReference>
<feature type="domain" description="Glycosyltransferase 2-like" evidence="2">
    <location>
        <begin position="440"/>
        <end position="570"/>
    </location>
</feature>
<evidence type="ECO:0000313" key="4">
    <source>
        <dbReference type="Proteomes" id="UP001604043"/>
    </source>
</evidence>
<proteinExistence type="predicted"/>
<dbReference type="EMBL" id="JBAFUR010000001">
    <property type="protein sequence ID" value="MFG1251650.1"/>
    <property type="molecule type" value="Genomic_DNA"/>
</dbReference>
<dbReference type="CDD" id="cd00761">
    <property type="entry name" value="Glyco_tranf_GTA_type"/>
    <property type="match status" value="1"/>
</dbReference>
<keyword evidence="3" id="KW-0808">Transferase</keyword>
<gene>
    <name evidence="3" type="ORF">V5F30_05520</name>
</gene>
<keyword evidence="3" id="KW-0328">Glycosyltransferase</keyword>
<dbReference type="EC" id="2.4.-.-" evidence="3"/>
<dbReference type="Pfam" id="PF00535">
    <property type="entry name" value="Glycos_transf_2"/>
    <property type="match status" value="1"/>
</dbReference>
<protein>
    <submittedName>
        <fullName evidence="3">Glycosyltransferase</fullName>
        <ecNumber evidence="3">2.4.-.-</ecNumber>
    </submittedName>
</protein>
<dbReference type="Proteomes" id="UP001604043">
    <property type="component" value="Unassembled WGS sequence"/>
</dbReference>
<evidence type="ECO:0000259" key="2">
    <source>
        <dbReference type="Pfam" id="PF00535"/>
    </source>
</evidence>
<evidence type="ECO:0000259" key="1">
    <source>
        <dbReference type="Pfam" id="PF00534"/>
    </source>
</evidence>
<dbReference type="InterPro" id="IPR050834">
    <property type="entry name" value="Glycosyltransf_2"/>
</dbReference>
<dbReference type="Pfam" id="PF00534">
    <property type="entry name" value="Glycos_transf_1"/>
    <property type="match status" value="1"/>
</dbReference>
<dbReference type="Gene3D" id="3.40.50.2000">
    <property type="entry name" value="Glycogen Phosphorylase B"/>
    <property type="match status" value="2"/>
</dbReference>
<dbReference type="PANTHER" id="PTHR43685">
    <property type="entry name" value="GLYCOSYLTRANSFERASE"/>
    <property type="match status" value="1"/>
</dbReference>
<dbReference type="SUPFAM" id="SSF53448">
    <property type="entry name" value="Nucleotide-diphospho-sugar transferases"/>
    <property type="match status" value="1"/>
</dbReference>
<comment type="caution">
    <text evidence="3">The sequence shown here is derived from an EMBL/GenBank/DDBJ whole genome shotgun (WGS) entry which is preliminary data.</text>
</comment>
<dbReference type="SUPFAM" id="SSF53756">
    <property type="entry name" value="UDP-Glycosyltransferase/glycogen phosphorylase"/>
    <property type="match status" value="1"/>
</dbReference>
<dbReference type="GO" id="GO:0016757">
    <property type="term" value="F:glycosyltransferase activity"/>
    <property type="evidence" value="ECO:0007669"/>
    <property type="project" value="UniProtKB-KW"/>
</dbReference>
<evidence type="ECO:0000313" key="3">
    <source>
        <dbReference type="EMBL" id="MFG1251650.1"/>
    </source>
</evidence>